<comment type="caution">
    <text evidence="3">The sequence shown here is derived from an EMBL/GenBank/DDBJ whole genome shotgun (WGS) entry which is preliminary data.</text>
</comment>
<feature type="coiled-coil region" evidence="1">
    <location>
        <begin position="51"/>
        <end position="99"/>
    </location>
</feature>
<feature type="compositionally biased region" description="Low complexity" evidence="2">
    <location>
        <begin position="511"/>
        <end position="538"/>
    </location>
</feature>
<evidence type="ECO:0000256" key="2">
    <source>
        <dbReference type="SAM" id="MobiDB-lite"/>
    </source>
</evidence>
<feature type="compositionally biased region" description="Basic and acidic residues" evidence="2">
    <location>
        <begin position="226"/>
        <end position="270"/>
    </location>
</feature>
<feature type="compositionally biased region" description="Polar residues" evidence="2">
    <location>
        <begin position="601"/>
        <end position="618"/>
    </location>
</feature>
<keyword evidence="4" id="KW-1185">Reference proteome</keyword>
<evidence type="ECO:0000313" key="4">
    <source>
        <dbReference type="Proteomes" id="UP000284375"/>
    </source>
</evidence>
<feature type="compositionally biased region" description="Low complexity" evidence="2">
    <location>
        <begin position="584"/>
        <end position="595"/>
    </location>
</feature>
<dbReference type="OrthoDB" id="20105at2759"/>
<feature type="region of interest" description="Disordered" evidence="2">
    <location>
        <begin position="226"/>
        <end position="347"/>
    </location>
</feature>
<feature type="compositionally biased region" description="Basic and acidic residues" evidence="2">
    <location>
        <begin position="321"/>
        <end position="347"/>
    </location>
</feature>
<dbReference type="STRING" id="252740.A0A423VFD1"/>
<gene>
    <name evidence="3" type="ORF">VSDG_08089</name>
</gene>
<organism evidence="3 4">
    <name type="scientific">Cytospora chrysosperma</name>
    <name type="common">Cytospora canker fungus</name>
    <name type="synonym">Sphaeria chrysosperma</name>
    <dbReference type="NCBI Taxonomy" id="252740"/>
    <lineage>
        <taxon>Eukaryota</taxon>
        <taxon>Fungi</taxon>
        <taxon>Dikarya</taxon>
        <taxon>Ascomycota</taxon>
        <taxon>Pezizomycotina</taxon>
        <taxon>Sordariomycetes</taxon>
        <taxon>Sordariomycetidae</taxon>
        <taxon>Diaporthales</taxon>
        <taxon>Cytosporaceae</taxon>
        <taxon>Cytospora</taxon>
    </lineage>
</organism>
<feature type="region of interest" description="Disordered" evidence="2">
    <location>
        <begin position="481"/>
        <end position="632"/>
    </location>
</feature>
<feature type="compositionally biased region" description="Basic residues" evidence="2">
    <location>
        <begin position="411"/>
        <end position="422"/>
    </location>
</feature>
<evidence type="ECO:0000256" key="1">
    <source>
        <dbReference type="SAM" id="Coils"/>
    </source>
</evidence>
<feature type="region of interest" description="Disordered" evidence="2">
    <location>
        <begin position="196"/>
        <end position="215"/>
    </location>
</feature>
<dbReference type="AlphaFoldDB" id="A0A423VFD1"/>
<evidence type="ECO:0000313" key="3">
    <source>
        <dbReference type="EMBL" id="ROV89636.1"/>
    </source>
</evidence>
<reference evidence="3 4" key="1">
    <citation type="submission" date="2015-09" db="EMBL/GenBank/DDBJ databases">
        <title>Host preference determinants of Valsa canker pathogens revealed by comparative genomics.</title>
        <authorList>
            <person name="Yin Z."/>
            <person name="Huang L."/>
        </authorList>
    </citation>
    <scope>NUCLEOTIDE SEQUENCE [LARGE SCALE GENOMIC DNA]</scope>
    <source>
        <strain evidence="3 4">YSFL</strain>
    </source>
</reference>
<feature type="compositionally biased region" description="Acidic residues" evidence="2">
    <location>
        <begin position="566"/>
        <end position="576"/>
    </location>
</feature>
<keyword evidence="1" id="KW-0175">Coiled coil</keyword>
<protein>
    <submittedName>
        <fullName evidence="3">Uncharacterized protein</fullName>
    </submittedName>
</protein>
<feature type="compositionally biased region" description="Basic and acidic residues" evidence="2">
    <location>
        <begin position="285"/>
        <end position="302"/>
    </location>
</feature>
<proteinExistence type="predicted"/>
<name>A0A423VFD1_CYTCH</name>
<accession>A0A423VFD1</accession>
<feature type="region of interest" description="Disordered" evidence="2">
    <location>
        <begin position="385"/>
        <end position="451"/>
    </location>
</feature>
<dbReference type="EMBL" id="LJZO01000056">
    <property type="protein sequence ID" value="ROV89636.1"/>
    <property type="molecule type" value="Genomic_DNA"/>
</dbReference>
<dbReference type="Proteomes" id="UP000284375">
    <property type="component" value="Unassembled WGS sequence"/>
</dbReference>
<sequence length="703" mass="77530">MAMAVDQDQRTEAIHQLDLKYRGAMHQTDLIIKDEEARRLKLRVLVLRDDAATLRDQLADKDSRIHQLSKQYDDVRSQLDVMKQTCQDQENQLRSQAQQHTELKVYPNSSHTSGAWLRNANLGQADLQALNNMSNDSTKVLAEKLALSRELAVLKPEIDHLRSQIDHQKDVLAEKLALERQLNSLEVELANEKRATQKAMQRQESRDNEAEDQLQERVTELEKKLAAEQKASEKAKKAQEKQSSTEEELRQQVADLENKLEAEKKASDKARKTHQKVQTDAEEELREKVADLEKKLASEKRAAQKAKRSQDSDENEAQGDLQEKIKELEEQLVSERREAEKARKLSEKEAITTHDQVDMLAQRVEEFKSKLKETRAELKEVRAELTQARTSMARTTTTTTVPLKDDEAKKPLSKTKAAKKRRANDISVDEMMLDTPGHTEGRTKRPAKKRGIEVAAVGEKSTFSITPFLEKSNTINLAETIEEEDEEPSILVGKGDPGAPIIEPEPEATEEIPGPAAERASAKSIAKALKASKSKTAAPGQKKARGKPKAQALVDASSNKNPPLEDVAEEAEEQPSEENVPRDTLGNTTTKKTLGPKVKPTSASATNAADTGATSSDNPAKKKKRKLLGTTAKGTLFDQDEDAGEGQAAAAAPTVAAAAGIKRKPKASTQKGPVTALAKTAFAGKAFSPLKRERRGVGASFLA</sequence>